<evidence type="ECO:0000313" key="2">
    <source>
        <dbReference type="Proteomes" id="UP001050691"/>
    </source>
</evidence>
<reference evidence="1" key="1">
    <citation type="submission" date="2021-10" db="EMBL/GenBank/DDBJ databases">
        <title>De novo Genome Assembly of Clathrus columnatus (Basidiomycota, Fungi) Using Illumina and Nanopore Sequence Data.</title>
        <authorList>
            <person name="Ogiso-Tanaka E."/>
            <person name="Itagaki H."/>
            <person name="Hosoya T."/>
            <person name="Hosaka K."/>
        </authorList>
    </citation>
    <scope>NUCLEOTIDE SEQUENCE</scope>
    <source>
        <strain evidence="1">MO-923</strain>
    </source>
</reference>
<dbReference type="EMBL" id="BPWL01000010">
    <property type="protein sequence ID" value="GJJ15092.1"/>
    <property type="molecule type" value="Genomic_DNA"/>
</dbReference>
<organism evidence="1 2">
    <name type="scientific">Clathrus columnatus</name>
    <dbReference type="NCBI Taxonomy" id="1419009"/>
    <lineage>
        <taxon>Eukaryota</taxon>
        <taxon>Fungi</taxon>
        <taxon>Dikarya</taxon>
        <taxon>Basidiomycota</taxon>
        <taxon>Agaricomycotina</taxon>
        <taxon>Agaricomycetes</taxon>
        <taxon>Phallomycetidae</taxon>
        <taxon>Phallales</taxon>
        <taxon>Clathraceae</taxon>
        <taxon>Clathrus</taxon>
    </lineage>
</organism>
<sequence>MDFVLSAEDNMVFNVTLPTDAISARTICSSSLIRLNLVLSRGLGSSGFFLQDSHVDNTAEVEVSLTYETKSLVGGWRFLTYFGRARFVNGHEETIGDCASFINIVNGMPELGDTPFYDYKLIRYSTIPFNVNVPSALRALSRLTHAGILELEGIPHAGSRADEYAEVGEQRDVPLEFSLLMLKGT</sequence>
<accession>A0AAV5AKA5</accession>
<dbReference type="Proteomes" id="UP001050691">
    <property type="component" value="Unassembled WGS sequence"/>
</dbReference>
<gene>
    <name evidence="1" type="ORF">Clacol_009367</name>
</gene>
<protein>
    <submittedName>
        <fullName evidence="1">Uncharacterized protein</fullName>
    </submittedName>
</protein>
<keyword evidence="2" id="KW-1185">Reference proteome</keyword>
<dbReference type="AlphaFoldDB" id="A0AAV5AKA5"/>
<evidence type="ECO:0000313" key="1">
    <source>
        <dbReference type="EMBL" id="GJJ15092.1"/>
    </source>
</evidence>
<name>A0AAV5AKA5_9AGAM</name>
<proteinExistence type="predicted"/>
<comment type="caution">
    <text evidence="1">The sequence shown here is derived from an EMBL/GenBank/DDBJ whole genome shotgun (WGS) entry which is preliminary data.</text>
</comment>